<evidence type="ECO:0000313" key="1">
    <source>
        <dbReference type="EMBL" id="REK72604.1"/>
    </source>
</evidence>
<comment type="caution">
    <text evidence="1">The sequence shown here is derived from an EMBL/GenBank/DDBJ whole genome shotgun (WGS) entry which is preliminary data.</text>
</comment>
<dbReference type="Pfam" id="PF04328">
    <property type="entry name" value="Sel_put"/>
    <property type="match status" value="1"/>
</dbReference>
<gene>
    <name evidence="1" type="ORF">DX116_03040</name>
</gene>
<name>A0A371P9F3_9ACTN</name>
<reference evidence="1 2" key="1">
    <citation type="submission" date="2018-08" db="EMBL/GenBank/DDBJ databases">
        <title>Aeromicrobium sp. M2KJ-4, whole genome shotgun sequence.</title>
        <authorList>
            <person name="Tuo L."/>
        </authorList>
    </citation>
    <scope>NUCLEOTIDE SEQUENCE [LARGE SCALE GENOMIC DNA]</scope>
    <source>
        <strain evidence="1 2">M2KJ-4</strain>
    </source>
</reference>
<accession>A0A371P9F3</accession>
<dbReference type="EMBL" id="QUBR01000001">
    <property type="protein sequence ID" value="REK72604.1"/>
    <property type="molecule type" value="Genomic_DNA"/>
</dbReference>
<proteinExistence type="predicted"/>
<protein>
    <submittedName>
        <fullName evidence="1">DUF466 domain-containing protein</fullName>
    </submittedName>
</protein>
<organism evidence="1 2">
    <name type="scientific">Aeromicrobium endophyticum</name>
    <dbReference type="NCBI Taxonomy" id="2292704"/>
    <lineage>
        <taxon>Bacteria</taxon>
        <taxon>Bacillati</taxon>
        <taxon>Actinomycetota</taxon>
        <taxon>Actinomycetes</taxon>
        <taxon>Propionibacteriales</taxon>
        <taxon>Nocardioidaceae</taxon>
        <taxon>Aeromicrobium</taxon>
    </lineage>
</organism>
<evidence type="ECO:0000313" key="2">
    <source>
        <dbReference type="Proteomes" id="UP000265581"/>
    </source>
</evidence>
<dbReference type="Proteomes" id="UP000265581">
    <property type="component" value="Unassembled WGS sequence"/>
</dbReference>
<sequence>MSALARGWQGLRWYLRTFSGESRWDDYLAACARDGVTPASRREFERHRADQVEHAPMARCC</sequence>
<dbReference type="InterPro" id="IPR007423">
    <property type="entry name" value="Sel_put"/>
</dbReference>
<dbReference type="AlphaFoldDB" id="A0A371P9F3"/>
<dbReference type="OrthoDB" id="3541280at2"/>
<dbReference type="RefSeq" id="WP_119702716.1">
    <property type="nucleotide sequence ID" value="NZ_JBHSOI010000001.1"/>
</dbReference>
<keyword evidence="2" id="KW-1185">Reference proteome</keyword>